<feature type="domain" description="Aminotransferase class I/classII large" evidence="11">
    <location>
        <begin position="49"/>
        <end position="431"/>
    </location>
</feature>
<name>A0A1S2YE89_CICAR</name>
<keyword evidence="5" id="KW-0663">Pyridoxal phosphate</keyword>
<evidence type="ECO:0000256" key="1">
    <source>
        <dbReference type="ARBA" id="ARBA00007441"/>
    </source>
</evidence>
<comment type="similarity">
    <text evidence="1">Belongs to the class-I pyridoxal-phosphate-dependent aminotransferase family.</text>
</comment>
<dbReference type="PANTHER" id="PTHR43795">
    <property type="entry name" value="BIFUNCTIONAL ASPARTATE AMINOTRANSFERASE AND GLUTAMATE/ASPARTATE-PREPHENATE AMINOTRANSFERASE-RELATED"/>
    <property type="match status" value="1"/>
</dbReference>
<proteinExistence type="inferred from homology"/>
<comment type="pathway">
    <text evidence="7">Alkene biosynthesis; ethylene biosynthesis via S-adenosyl-L-methionine; ethylene from S-adenosyl-L-methionine: step 1/2.</text>
</comment>
<dbReference type="InterPro" id="IPR015422">
    <property type="entry name" value="PyrdxlP-dep_Trfase_small"/>
</dbReference>
<gene>
    <name evidence="13" type="primary">LOC101498086</name>
</gene>
<evidence type="ECO:0000313" key="13">
    <source>
        <dbReference type="RefSeq" id="XP_004503531.1"/>
    </source>
</evidence>
<keyword evidence="12" id="KW-1185">Reference proteome</keyword>
<comment type="catalytic activity">
    <reaction evidence="10">
        <text>S-adenosyl-L-methionine = 1-aminocyclopropane-1-carboxylate + S-methyl-5'-thioadenosine + H(+)</text>
        <dbReference type="Rhea" id="RHEA:21744"/>
        <dbReference type="ChEBI" id="CHEBI:15378"/>
        <dbReference type="ChEBI" id="CHEBI:17509"/>
        <dbReference type="ChEBI" id="CHEBI:58360"/>
        <dbReference type="ChEBI" id="CHEBI:59789"/>
        <dbReference type="EC" id="4.4.1.14"/>
    </reaction>
</comment>
<dbReference type="Pfam" id="PF00155">
    <property type="entry name" value="Aminotran_1_2"/>
    <property type="match status" value="1"/>
</dbReference>
<sequence>MGIENEQSCVQLSKIAISETHGENSPYFAGWKAYDENPYHELTNSSGVIQMGLAENQVSFDLLEKYLEEHPEASTWGEKGAPGFRENALFQDYHGLKSFRIAMANFMEQIRGGRAKFDHERIVLTAGATAANELLTFIIANPGDALLVPTPYYPGFDRDLRWRTGVNIVPIQCDGSNNFQITPQALESAYKEAESMNMKVSGVLITNPSNPLGATIQRSVLEQIIDFTTRKNIHLVSDEIYSGSVFTSSEFISVAEILESKNYPKNVAERVHIVYSLSKDLGLPGFRVGTIYSYNDNVVITARRMSSFSLISSETQHLLATMLSDKEFTENYIKINRERLKKRYEMIIEGLRNVGIECLKGNAGLFCWMNLSPYLKEQSKEGELEIWNDILNEVKLNISPGCSCHCTQPGWFRVCFANMSEHTLQVALERIRKFMDRIRTKNI</sequence>
<dbReference type="Gene3D" id="3.40.640.10">
    <property type="entry name" value="Type I PLP-dependent aspartate aminotransferase-like (Major domain)"/>
    <property type="match status" value="1"/>
</dbReference>
<evidence type="ECO:0000256" key="8">
    <source>
        <dbReference type="ARBA" id="ARBA00039053"/>
    </source>
</evidence>
<dbReference type="SUPFAM" id="SSF53383">
    <property type="entry name" value="PLP-dependent transferases"/>
    <property type="match status" value="1"/>
</dbReference>
<dbReference type="RefSeq" id="XP_004503531.1">
    <property type="nucleotide sequence ID" value="XM_004503474.3"/>
</dbReference>
<evidence type="ECO:0000256" key="2">
    <source>
        <dbReference type="ARBA" id="ARBA00011738"/>
    </source>
</evidence>
<dbReference type="GO" id="GO:0009693">
    <property type="term" value="P:ethylene biosynthetic process"/>
    <property type="evidence" value="ECO:0007669"/>
    <property type="project" value="UniProtKB-KW"/>
</dbReference>
<dbReference type="EC" id="4.4.1.14" evidence="8"/>
<dbReference type="PANTHER" id="PTHR43795:SF39">
    <property type="entry name" value="AMINOTRANSFERASE CLASS I_CLASSII DOMAIN-CONTAINING PROTEIN"/>
    <property type="match status" value="1"/>
</dbReference>
<dbReference type="InterPro" id="IPR004839">
    <property type="entry name" value="Aminotransferase_I/II_large"/>
</dbReference>
<dbReference type="GO" id="GO:0009835">
    <property type="term" value="P:fruit ripening"/>
    <property type="evidence" value="ECO:0007669"/>
    <property type="project" value="UniProtKB-KW"/>
</dbReference>
<dbReference type="GO" id="GO:0016847">
    <property type="term" value="F:1-aminocyclopropane-1-carboxylate synthase activity"/>
    <property type="evidence" value="ECO:0007669"/>
    <property type="project" value="UniProtKB-EC"/>
</dbReference>
<keyword evidence="6" id="KW-0292">Fruit ripening</keyword>
<dbReference type="AlphaFoldDB" id="A0A1S2YE89"/>
<dbReference type="GeneID" id="101498086"/>
<evidence type="ECO:0000256" key="10">
    <source>
        <dbReference type="ARBA" id="ARBA00049554"/>
    </source>
</evidence>
<dbReference type="Proteomes" id="UP000087171">
    <property type="component" value="Chromosome Ca6"/>
</dbReference>
<protein>
    <recommendedName>
        <fullName evidence="8">1-aminocyclopropane-1-carboxylate synthase</fullName>
        <ecNumber evidence="8">4.4.1.14</ecNumber>
    </recommendedName>
    <alternativeName>
        <fullName evidence="9">S-adenosyl-L-methionine methylthioadenosine-lyase</fullName>
    </alternativeName>
</protein>
<dbReference type="STRING" id="3827.A0A1S2YE89"/>
<dbReference type="InterPro" id="IPR015421">
    <property type="entry name" value="PyrdxlP-dep_Trfase_major"/>
</dbReference>
<dbReference type="Gene3D" id="3.90.1150.10">
    <property type="entry name" value="Aspartate Aminotransferase, domain 1"/>
    <property type="match status" value="1"/>
</dbReference>
<keyword evidence="3" id="KW-0266">Ethylene biosynthesis</keyword>
<evidence type="ECO:0000259" key="11">
    <source>
        <dbReference type="Pfam" id="PF00155"/>
    </source>
</evidence>
<dbReference type="PaxDb" id="3827-XP_004503531.1"/>
<dbReference type="OrthoDB" id="691673at2759"/>
<keyword evidence="4" id="KW-0949">S-adenosyl-L-methionine</keyword>
<organism evidence="12 13">
    <name type="scientific">Cicer arietinum</name>
    <name type="common">Chickpea</name>
    <name type="synonym">Garbanzo</name>
    <dbReference type="NCBI Taxonomy" id="3827"/>
    <lineage>
        <taxon>Eukaryota</taxon>
        <taxon>Viridiplantae</taxon>
        <taxon>Streptophyta</taxon>
        <taxon>Embryophyta</taxon>
        <taxon>Tracheophyta</taxon>
        <taxon>Spermatophyta</taxon>
        <taxon>Magnoliopsida</taxon>
        <taxon>eudicotyledons</taxon>
        <taxon>Gunneridae</taxon>
        <taxon>Pentapetalae</taxon>
        <taxon>rosids</taxon>
        <taxon>fabids</taxon>
        <taxon>Fabales</taxon>
        <taxon>Fabaceae</taxon>
        <taxon>Papilionoideae</taxon>
        <taxon>50 kb inversion clade</taxon>
        <taxon>NPAAA clade</taxon>
        <taxon>Hologalegina</taxon>
        <taxon>IRL clade</taxon>
        <taxon>Cicereae</taxon>
        <taxon>Cicer</taxon>
    </lineage>
</organism>
<dbReference type="PROSITE" id="PS00105">
    <property type="entry name" value="AA_TRANSFER_CLASS_1"/>
    <property type="match status" value="1"/>
</dbReference>
<comment type="subunit">
    <text evidence="2">Homodimer.</text>
</comment>
<reference evidence="12" key="1">
    <citation type="journal article" date="2013" name="Nat. Biotechnol.">
        <title>Draft genome sequence of chickpea (Cicer arietinum) provides a resource for trait improvement.</title>
        <authorList>
            <person name="Varshney R.K."/>
            <person name="Song C."/>
            <person name="Saxena R.K."/>
            <person name="Azam S."/>
            <person name="Yu S."/>
            <person name="Sharpe A.G."/>
            <person name="Cannon S."/>
            <person name="Baek J."/>
            <person name="Rosen B.D."/>
            <person name="Tar'an B."/>
            <person name="Millan T."/>
            <person name="Zhang X."/>
            <person name="Ramsay L.D."/>
            <person name="Iwata A."/>
            <person name="Wang Y."/>
            <person name="Nelson W."/>
            <person name="Farmer A.D."/>
            <person name="Gaur P.M."/>
            <person name="Soderlund C."/>
            <person name="Penmetsa R.V."/>
            <person name="Xu C."/>
            <person name="Bharti A.K."/>
            <person name="He W."/>
            <person name="Winter P."/>
            <person name="Zhao S."/>
            <person name="Hane J.K."/>
            <person name="Carrasquilla-Garcia N."/>
            <person name="Condie J.A."/>
            <person name="Upadhyaya H.D."/>
            <person name="Luo M.C."/>
            <person name="Thudi M."/>
            <person name="Gowda C.L."/>
            <person name="Singh N.P."/>
            <person name="Lichtenzveig J."/>
            <person name="Gali K.K."/>
            <person name="Rubio J."/>
            <person name="Nadarajan N."/>
            <person name="Dolezel J."/>
            <person name="Bansal K.C."/>
            <person name="Xu X."/>
            <person name="Edwards D."/>
            <person name="Zhang G."/>
            <person name="Kahl G."/>
            <person name="Gil J."/>
            <person name="Singh K.B."/>
            <person name="Datta S.K."/>
            <person name="Jackson S.A."/>
            <person name="Wang J."/>
            <person name="Cook D.R."/>
        </authorList>
    </citation>
    <scope>NUCLEOTIDE SEQUENCE [LARGE SCALE GENOMIC DNA]</scope>
    <source>
        <strain evidence="12">cv. CDC Frontier</strain>
    </source>
</reference>
<dbReference type="InterPro" id="IPR050478">
    <property type="entry name" value="Ethylene_sulfur-biosynth"/>
</dbReference>
<evidence type="ECO:0000256" key="5">
    <source>
        <dbReference type="ARBA" id="ARBA00022898"/>
    </source>
</evidence>
<evidence type="ECO:0000256" key="6">
    <source>
        <dbReference type="ARBA" id="ARBA00033478"/>
    </source>
</evidence>
<dbReference type="InterPro" id="IPR015424">
    <property type="entry name" value="PyrdxlP-dep_Trfase"/>
</dbReference>
<dbReference type="KEGG" id="cam:101498086"/>
<evidence type="ECO:0000256" key="3">
    <source>
        <dbReference type="ARBA" id="ARBA00022666"/>
    </source>
</evidence>
<dbReference type="eggNOG" id="KOG0256">
    <property type="taxonomic scope" value="Eukaryota"/>
</dbReference>
<dbReference type="InterPro" id="IPR004838">
    <property type="entry name" value="NHTrfase_class1_PyrdxlP-BS"/>
</dbReference>
<reference evidence="13" key="2">
    <citation type="submission" date="2025-08" db="UniProtKB">
        <authorList>
            <consortium name="RefSeq"/>
        </authorList>
    </citation>
    <scope>IDENTIFICATION</scope>
    <source>
        <tissue evidence="13">Etiolated seedlings</tissue>
    </source>
</reference>
<accession>A0A1S2YE89</accession>
<evidence type="ECO:0000256" key="4">
    <source>
        <dbReference type="ARBA" id="ARBA00022691"/>
    </source>
</evidence>
<evidence type="ECO:0000256" key="7">
    <source>
        <dbReference type="ARBA" id="ARBA00037888"/>
    </source>
</evidence>
<dbReference type="CDD" id="cd00609">
    <property type="entry name" value="AAT_like"/>
    <property type="match status" value="1"/>
</dbReference>
<dbReference type="PRINTS" id="PR00753">
    <property type="entry name" value="ACCSYNTHASE"/>
</dbReference>
<evidence type="ECO:0000313" key="12">
    <source>
        <dbReference type="Proteomes" id="UP000087171"/>
    </source>
</evidence>
<dbReference type="GO" id="GO:0008483">
    <property type="term" value="F:transaminase activity"/>
    <property type="evidence" value="ECO:0007669"/>
    <property type="project" value="TreeGrafter"/>
</dbReference>
<evidence type="ECO:0000256" key="9">
    <source>
        <dbReference type="ARBA" id="ARBA00042673"/>
    </source>
</evidence>
<dbReference type="GO" id="GO:0030170">
    <property type="term" value="F:pyridoxal phosphate binding"/>
    <property type="evidence" value="ECO:0007669"/>
    <property type="project" value="InterPro"/>
</dbReference>